<dbReference type="SUPFAM" id="SSF50969">
    <property type="entry name" value="YVTN repeat-like/Quinoprotein amine dehydrogenase"/>
    <property type="match status" value="1"/>
</dbReference>
<reference evidence="2" key="1">
    <citation type="submission" date="2017-09" db="EMBL/GenBank/DDBJ databases">
        <title>Metaegenomics of thermophilic ammonia-oxidizing enrichment culture.</title>
        <authorList>
            <person name="Kato S."/>
            <person name="Suzuki K."/>
        </authorList>
    </citation>
    <scope>NUCLEOTIDE SEQUENCE [LARGE SCALE GENOMIC DNA]</scope>
</reference>
<dbReference type="Proteomes" id="UP000236642">
    <property type="component" value="Unassembled WGS sequence"/>
</dbReference>
<proteinExistence type="predicted"/>
<dbReference type="AlphaFoldDB" id="A0A2H5Y5B0"/>
<evidence type="ECO:0000313" key="2">
    <source>
        <dbReference type="Proteomes" id="UP000236642"/>
    </source>
</evidence>
<dbReference type="EMBL" id="BEHY01000014">
    <property type="protein sequence ID" value="GBD08625.1"/>
    <property type="molecule type" value="Genomic_DNA"/>
</dbReference>
<gene>
    <name evidence="1" type="ORF">HRbin22_00866</name>
</gene>
<accession>A0A2H5Y5B0</accession>
<organism evidence="1 2">
    <name type="scientific">Candidatus Thermoflexus japonica</name>
    <dbReference type="NCBI Taxonomy" id="2035417"/>
    <lineage>
        <taxon>Bacteria</taxon>
        <taxon>Bacillati</taxon>
        <taxon>Chloroflexota</taxon>
        <taxon>Thermoflexia</taxon>
        <taxon>Thermoflexales</taxon>
        <taxon>Thermoflexaceae</taxon>
        <taxon>Thermoflexus</taxon>
    </lineage>
</organism>
<sequence>MRRWVLFPLGIIGLLIGCGRGAPSSPSASPSPAATAVPTSASPSPWVTAASSPIPSAHCGLPFQPSRSLPSVDLLSLTWTTQPFPGLPIRLLGPSLRPLLPWGVSPDGRWLVIASPQDELRGLAEIARVARHPLNRSIWLNRSITLLSPLVQPSARPLPAWTRWQGWPWTVSWLKDGTALWVNEEGQIEWGDGTAVEQLPAPAPLVWIEGSPSGQGFARDTTGGLWRFDLPRRRWEPVTPAELQGSTLGGWGPDHTWFLVWTDCPPMTPPGPELPGATWQGLRFWRVPLREDQPARRLGQVVLPMVGTDAWMPPHQPLEDGSRWILGLPLGNGGIGALVDVEEGRWWDAAALGLPPGWFVREIQASPRGGWVAIHAQRQEAPELPGRLILRSAALQGSSWEREGMGVVAWHPEDRAVVLGEGGFGPPDTLAPLRLLPLPPTQEPTTLGVAGWPIAFTQDRVVAVDRAHPARVLAFDLEGHLRDTLDLSGWVERVRTLLGAGAAVYLDVGWTEGEGCRYGLIEWIPR</sequence>
<name>A0A2H5Y5B0_9CHLR</name>
<comment type="caution">
    <text evidence="1">The sequence shown here is derived from an EMBL/GenBank/DDBJ whole genome shotgun (WGS) entry which is preliminary data.</text>
</comment>
<evidence type="ECO:0000313" key="1">
    <source>
        <dbReference type="EMBL" id="GBD08625.1"/>
    </source>
</evidence>
<dbReference type="PROSITE" id="PS51257">
    <property type="entry name" value="PROKAR_LIPOPROTEIN"/>
    <property type="match status" value="1"/>
</dbReference>
<dbReference type="InterPro" id="IPR011044">
    <property type="entry name" value="Quino_amine_DH_bsu"/>
</dbReference>
<protein>
    <submittedName>
        <fullName evidence="1">Uncharacterized protein</fullName>
    </submittedName>
</protein>